<keyword evidence="6" id="KW-1185">Reference proteome</keyword>
<evidence type="ECO:0000313" key="5">
    <source>
        <dbReference type="EMBL" id="SZX62327.1"/>
    </source>
</evidence>
<feature type="active site" description="Nucleophile" evidence="1">
    <location>
        <position position="174"/>
    </location>
</feature>
<name>A0A383V9R6_TETOB</name>
<dbReference type="GO" id="GO:0003877">
    <property type="term" value="F:ATP:ADP adenylyltransferase activity"/>
    <property type="evidence" value="ECO:0007669"/>
    <property type="project" value="InterPro"/>
</dbReference>
<dbReference type="Gene3D" id="3.30.428.70">
    <property type="match status" value="1"/>
</dbReference>
<accession>A0A383V9R6</accession>
<dbReference type="STRING" id="3088.A0A383V9R6"/>
<evidence type="ECO:0000259" key="4">
    <source>
        <dbReference type="Pfam" id="PF19327"/>
    </source>
</evidence>
<dbReference type="GO" id="GO:0009117">
    <property type="term" value="P:nucleotide metabolic process"/>
    <property type="evidence" value="ECO:0007669"/>
    <property type="project" value="InterPro"/>
</dbReference>
<sequence>MPAQVCSAVWSKVLQVYDAAQASGAATKTDTQVTTCSDAGVTFVLRIAAALKAKPKGLSGSAAGPAAAPGSQPSSQQQQQQQQGPPPGFRNPFLPYEEALWVQHLSPSHTLLLNKFNVVPHHVLVVTRQFESQQDPLNARDLAATQQVLAAMPRGGVAFYNCGEHSGRSQPHKHLQIVPLPFNEEEQQQTGVAQPPVQQLINAAQAAAGAQPLQPFPVRQLPFRAYAVALDNSTTAEQLEAAASQLLAHCQAGLPAPVSYNVILTRELMLMVPRKQESCGRIAINSLGFAGTILLRSQDDLQFAQQQGPMSMLAEVGHPWSSEPAEATI</sequence>
<feature type="region of interest" description="Disordered" evidence="2">
    <location>
        <begin position="58"/>
        <end position="90"/>
    </location>
</feature>
<protein>
    <submittedName>
        <fullName evidence="5">Uncharacterized protein</fullName>
    </submittedName>
</protein>
<reference evidence="5 6" key="1">
    <citation type="submission" date="2016-10" db="EMBL/GenBank/DDBJ databases">
        <authorList>
            <person name="Cai Z."/>
        </authorList>
    </citation>
    <scope>NUCLEOTIDE SEQUENCE [LARGE SCALE GENOMIC DNA]</scope>
</reference>
<proteinExistence type="predicted"/>
<feature type="compositionally biased region" description="Low complexity" evidence="2">
    <location>
        <begin position="59"/>
        <end position="83"/>
    </location>
</feature>
<feature type="domain" description="Ap4A phosphorylase 1/2 N-terminal" evidence="4">
    <location>
        <begin position="8"/>
        <end position="188"/>
    </location>
</feature>
<dbReference type="Pfam" id="PF09830">
    <property type="entry name" value="ATP_transf"/>
    <property type="match status" value="1"/>
</dbReference>
<dbReference type="PANTHER" id="PTHR38420">
    <property type="entry name" value="AP-4-A PHOSPHORYLASE II"/>
    <property type="match status" value="1"/>
</dbReference>
<dbReference type="SUPFAM" id="SSF54197">
    <property type="entry name" value="HIT-like"/>
    <property type="match status" value="1"/>
</dbReference>
<gene>
    <name evidence="5" type="ORF">BQ4739_LOCUS2924</name>
</gene>
<evidence type="ECO:0000313" key="6">
    <source>
        <dbReference type="Proteomes" id="UP000256970"/>
    </source>
</evidence>
<dbReference type="InterPro" id="IPR043171">
    <property type="entry name" value="Ap4A_phos1/2-like"/>
</dbReference>
<evidence type="ECO:0000256" key="2">
    <source>
        <dbReference type="SAM" id="MobiDB-lite"/>
    </source>
</evidence>
<dbReference type="InterPro" id="IPR045759">
    <property type="entry name" value="Ap4A_phos1/2_N"/>
</dbReference>
<dbReference type="InterPro" id="IPR019200">
    <property type="entry name" value="ATP_adenylylTrfase_C"/>
</dbReference>
<dbReference type="InterPro" id="IPR036265">
    <property type="entry name" value="HIT-like_sf"/>
</dbReference>
<dbReference type="PIRSF" id="PIRSF000846">
    <property type="entry name" value="ATP_adenylyltr"/>
    <property type="match status" value="1"/>
</dbReference>
<dbReference type="Pfam" id="PF19327">
    <property type="entry name" value="Ap4A_phos_N"/>
    <property type="match status" value="1"/>
</dbReference>
<dbReference type="PANTHER" id="PTHR38420:SF1">
    <property type="entry name" value="PUTATIVE (AFU_ORTHOLOGUE AFUA_5G14690)-RELATED"/>
    <property type="match status" value="1"/>
</dbReference>
<organism evidence="5 6">
    <name type="scientific">Tetradesmus obliquus</name>
    <name type="common">Green alga</name>
    <name type="synonym">Acutodesmus obliquus</name>
    <dbReference type="NCBI Taxonomy" id="3088"/>
    <lineage>
        <taxon>Eukaryota</taxon>
        <taxon>Viridiplantae</taxon>
        <taxon>Chlorophyta</taxon>
        <taxon>core chlorophytes</taxon>
        <taxon>Chlorophyceae</taxon>
        <taxon>CS clade</taxon>
        <taxon>Sphaeropleales</taxon>
        <taxon>Scenedesmaceae</taxon>
        <taxon>Tetradesmus</taxon>
    </lineage>
</organism>
<evidence type="ECO:0000259" key="3">
    <source>
        <dbReference type="Pfam" id="PF09830"/>
    </source>
</evidence>
<dbReference type="GO" id="GO:0005524">
    <property type="term" value="F:ATP binding"/>
    <property type="evidence" value="ECO:0007669"/>
    <property type="project" value="InterPro"/>
</dbReference>
<dbReference type="AlphaFoldDB" id="A0A383V9R6"/>
<dbReference type="InterPro" id="IPR009163">
    <property type="entry name" value="Ap4A_phos1/2"/>
</dbReference>
<dbReference type="EMBL" id="FNXT01000218">
    <property type="protein sequence ID" value="SZX62327.1"/>
    <property type="molecule type" value="Genomic_DNA"/>
</dbReference>
<evidence type="ECO:0000256" key="1">
    <source>
        <dbReference type="PIRSR" id="PIRSR000846-1"/>
    </source>
</evidence>
<dbReference type="Proteomes" id="UP000256970">
    <property type="component" value="Unassembled WGS sequence"/>
</dbReference>
<feature type="domain" description="ATP adenylyltransferase C-terminal" evidence="3">
    <location>
        <begin position="220"/>
        <end position="319"/>
    </location>
</feature>